<keyword evidence="6 7" id="KW-0472">Membrane</keyword>
<feature type="domain" description="ABC transmembrane type-1" evidence="8">
    <location>
        <begin position="80"/>
        <end position="269"/>
    </location>
</feature>
<dbReference type="InterPro" id="IPR035906">
    <property type="entry name" value="MetI-like_sf"/>
</dbReference>
<feature type="transmembrane region" description="Helical" evidence="7">
    <location>
        <begin position="119"/>
        <end position="137"/>
    </location>
</feature>
<feature type="transmembrane region" description="Helical" evidence="7">
    <location>
        <begin position="246"/>
        <end position="268"/>
    </location>
</feature>
<evidence type="ECO:0000256" key="5">
    <source>
        <dbReference type="ARBA" id="ARBA00022989"/>
    </source>
</evidence>
<gene>
    <name evidence="9" type="ORF">GCM10009839_52600</name>
</gene>
<keyword evidence="2 7" id="KW-0813">Transport</keyword>
<evidence type="ECO:0000259" key="8">
    <source>
        <dbReference type="PROSITE" id="PS50928"/>
    </source>
</evidence>
<feature type="transmembrane region" description="Helical" evidence="7">
    <location>
        <begin position="201"/>
        <end position="226"/>
    </location>
</feature>
<feature type="transmembrane region" description="Helical" evidence="7">
    <location>
        <begin position="21"/>
        <end position="44"/>
    </location>
</feature>
<dbReference type="PANTHER" id="PTHR43386">
    <property type="entry name" value="OLIGOPEPTIDE TRANSPORT SYSTEM PERMEASE PROTEIN APPC"/>
    <property type="match status" value="1"/>
</dbReference>
<feature type="transmembrane region" description="Helical" evidence="7">
    <location>
        <begin position="143"/>
        <end position="161"/>
    </location>
</feature>
<reference evidence="10" key="1">
    <citation type="journal article" date="2019" name="Int. J. Syst. Evol. Microbiol.">
        <title>The Global Catalogue of Microorganisms (GCM) 10K type strain sequencing project: providing services to taxonomists for standard genome sequencing and annotation.</title>
        <authorList>
            <consortium name="The Broad Institute Genomics Platform"/>
            <consortium name="The Broad Institute Genome Sequencing Center for Infectious Disease"/>
            <person name="Wu L."/>
            <person name="Ma J."/>
        </authorList>
    </citation>
    <scope>NUCLEOTIDE SEQUENCE [LARGE SCALE GENOMIC DNA]</scope>
    <source>
        <strain evidence="10">JCM 16014</strain>
    </source>
</reference>
<dbReference type="InterPro" id="IPR000515">
    <property type="entry name" value="MetI-like"/>
</dbReference>
<dbReference type="RefSeq" id="WP_344668321.1">
    <property type="nucleotide sequence ID" value="NZ_BAAAQN010000034.1"/>
</dbReference>
<organism evidence="9 10">
    <name type="scientific">Catenulispora yoronensis</name>
    <dbReference type="NCBI Taxonomy" id="450799"/>
    <lineage>
        <taxon>Bacteria</taxon>
        <taxon>Bacillati</taxon>
        <taxon>Actinomycetota</taxon>
        <taxon>Actinomycetes</taxon>
        <taxon>Catenulisporales</taxon>
        <taxon>Catenulisporaceae</taxon>
        <taxon>Catenulispora</taxon>
    </lineage>
</organism>
<dbReference type="InterPro" id="IPR050366">
    <property type="entry name" value="BP-dependent_transpt_permease"/>
</dbReference>
<dbReference type="Gene3D" id="1.10.3720.10">
    <property type="entry name" value="MetI-like"/>
    <property type="match status" value="1"/>
</dbReference>
<proteinExistence type="inferred from homology"/>
<evidence type="ECO:0000256" key="3">
    <source>
        <dbReference type="ARBA" id="ARBA00022475"/>
    </source>
</evidence>
<dbReference type="Pfam" id="PF00528">
    <property type="entry name" value="BPD_transp_1"/>
    <property type="match status" value="1"/>
</dbReference>
<evidence type="ECO:0000256" key="1">
    <source>
        <dbReference type="ARBA" id="ARBA00004651"/>
    </source>
</evidence>
<dbReference type="EMBL" id="BAAAQN010000034">
    <property type="protein sequence ID" value="GAA2043028.1"/>
    <property type="molecule type" value="Genomic_DNA"/>
</dbReference>
<keyword evidence="10" id="KW-1185">Reference proteome</keyword>
<feature type="transmembrane region" description="Helical" evidence="7">
    <location>
        <begin position="84"/>
        <end position="107"/>
    </location>
</feature>
<sequence>MTTVSLPPAGRARSGVRAGPALAAAGFAALVLLAAFPGALAPYAPDAVDPLHALSAPGGGHWLGSDQLGRDVFSRIVYGARPSLVIGVGATAVGVTAGTVLGLLAALSGPRVDAVLMRITDVLLAFPPLLLALLIVALSGPGIRNATLAVAVAVVPAYARILRAQALVVRRADYVQVATGLAIPWPRVVARHVLPNSVGPVLVLATIGLGESILAGAALSFLGLGPRPPSPEWGTMLSDGRDYLDQAWWIAVFPGLAVTAAVTALTALGRRLQTRVRDGAPR</sequence>
<evidence type="ECO:0000256" key="4">
    <source>
        <dbReference type="ARBA" id="ARBA00022692"/>
    </source>
</evidence>
<evidence type="ECO:0000256" key="7">
    <source>
        <dbReference type="RuleBase" id="RU363032"/>
    </source>
</evidence>
<comment type="subcellular location">
    <subcellularLocation>
        <location evidence="1 7">Cell membrane</location>
        <topology evidence="1 7">Multi-pass membrane protein</topology>
    </subcellularLocation>
</comment>
<keyword evidence="4 7" id="KW-0812">Transmembrane</keyword>
<dbReference type="PANTHER" id="PTHR43386:SF25">
    <property type="entry name" value="PEPTIDE ABC TRANSPORTER PERMEASE PROTEIN"/>
    <property type="match status" value="1"/>
</dbReference>
<name>A0ABN2UZD3_9ACTN</name>
<accession>A0ABN2UZD3</accession>
<evidence type="ECO:0000313" key="9">
    <source>
        <dbReference type="EMBL" id="GAA2043028.1"/>
    </source>
</evidence>
<keyword evidence="3" id="KW-1003">Cell membrane</keyword>
<evidence type="ECO:0000313" key="10">
    <source>
        <dbReference type="Proteomes" id="UP001500751"/>
    </source>
</evidence>
<keyword evidence="5 7" id="KW-1133">Transmembrane helix</keyword>
<evidence type="ECO:0000256" key="6">
    <source>
        <dbReference type="ARBA" id="ARBA00023136"/>
    </source>
</evidence>
<protein>
    <submittedName>
        <fullName evidence="9">ABC transporter permease</fullName>
    </submittedName>
</protein>
<dbReference type="CDD" id="cd06261">
    <property type="entry name" value="TM_PBP2"/>
    <property type="match status" value="1"/>
</dbReference>
<evidence type="ECO:0000256" key="2">
    <source>
        <dbReference type="ARBA" id="ARBA00022448"/>
    </source>
</evidence>
<comment type="similarity">
    <text evidence="7">Belongs to the binding-protein-dependent transport system permease family.</text>
</comment>
<comment type="caution">
    <text evidence="9">The sequence shown here is derived from an EMBL/GenBank/DDBJ whole genome shotgun (WGS) entry which is preliminary data.</text>
</comment>
<dbReference type="Proteomes" id="UP001500751">
    <property type="component" value="Unassembled WGS sequence"/>
</dbReference>
<dbReference type="SUPFAM" id="SSF161098">
    <property type="entry name" value="MetI-like"/>
    <property type="match status" value="1"/>
</dbReference>
<dbReference type="PROSITE" id="PS50928">
    <property type="entry name" value="ABC_TM1"/>
    <property type="match status" value="1"/>
</dbReference>